<organism evidence="9 10">
    <name type="scientific">Clostridium drakei</name>
    <dbReference type="NCBI Taxonomy" id="332101"/>
    <lineage>
        <taxon>Bacteria</taxon>
        <taxon>Bacillati</taxon>
        <taxon>Bacillota</taxon>
        <taxon>Clostridia</taxon>
        <taxon>Eubacteriales</taxon>
        <taxon>Clostridiaceae</taxon>
        <taxon>Clostridium</taxon>
    </lineage>
</organism>
<name>A0A2U8DP76_9CLOT</name>
<dbReference type="SMART" id="SM00793">
    <property type="entry name" value="AgrB"/>
    <property type="match status" value="1"/>
</dbReference>
<keyword evidence="1" id="KW-1003">Cell membrane</keyword>
<keyword evidence="7 8" id="KW-0472">Membrane</keyword>
<evidence type="ECO:0000256" key="5">
    <source>
        <dbReference type="ARBA" id="ARBA00022801"/>
    </source>
</evidence>
<dbReference type="Proteomes" id="UP000244910">
    <property type="component" value="Chromosome"/>
</dbReference>
<evidence type="ECO:0000256" key="2">
    <source>
        <dbReference type="ARBA" id="ARBA00022654"/>
    </source>
</evidence>
<keyword evidence="6 8" id="KW-1133">Transmembrane helix</keyword>
<dbReference type="KEGG" id="cdrk:B9W14_08690"/>
<feature type="transmembrane region" description="Helical" evidence="8">
    <location>
        <begin position="105"/>
        <end position="127"/>
    </location>
</feature>
<reference evidence="10" key="1">
    <citation type="submission" date="2017-04" db="EMBL/GenBank/DDBJ databases">
        <authorList>
            <person name="Song Y."/>
            <person name="Cho B.-K."/>
        </authorList>
    </citation>
    <scope>NUCLEOTIDE SEQUENCE [LARGE SCALE GENOMIC DNA]</scope>
    <source>
        <strain evidence="10">SL1</strain>
    </source>
</reference>
<proteinExistence type="predicted"/>
<keyword evidence="10" id="KW-1185">Reference proteome</keyword>
<evidence type="ECO:0000256" key="7">
    <source>
        <dbReference type="ARBA" id="ARBA00023136"/>
    </source>
</evidence>
<keyword evidence="4 8" id="KW-0812">Transmembrane</keyword>
<feature type="transmembrane region" description="Helical" evidence="8">
    <location>
        <begin position="177"/>
        <end position="196"/>
    </location>
</feature>
<dbReference type="RefSeq" id="WP_032078034.1">
    <property type="nucleotide sequence ID" value="NZ_CP020953.1"/>
</dbReference>
<dbReference type="GO" id="GO:0009372">
    <property type="term" value="P:quorum sensing"/>
    <property type="evidence" value="ECO:0007669"/>
    <property type="project" value="UniProtKB-KW"/>
</dbReference>
<evidence type="ECO:0000256" key="8">
    <source>
        <dbReference type="SAM" id="Phobius"/>
    </source>
</evidence>
<keyword evidence="3" id="KW-0645">Protease</keyword>
<evidence type="ECO:0000256" key="3">
    <source>
        <dbReference type="ARBA" id="ARBA00022670"/>
    </source>
</evidence>
<dbReference type="EMBL" id="CP020953">
    <property type="protein sequence ID" value="AWI04566.1"/>
    <property type="molecule type" value="Genomic_DNA"/>
</dbReference>
<feature type="transmembrane region" description="Helical" evidence="8">
    <location>
        <begin position="81"/>
        <end position="99"/>
    </location>
</feature>
<protein>
    <submittedName>
        <fullName evidence="9">Accessory regulator AgrB</fullName>
    </submittedName>
</protein>
<evidence type="ECO:0000256" key="6">
    <source>
        <dbReference type="ARBA" id="ARBA00022989"/>
    </source>
</evidence>
<keyword evidence="5" id="KW-0378">Hydrolase</keyword>
<feature type="transmembrane region" description="Helical" evidence="8">
    <location>
        <begin position="40"/>
        <end position="69"/>
    </location>
</feature>
<accession>A0A2U8DP76</accession>
<feature type="transmembrane region" description="Helical" evidence="8">
    <location>
        <begin position="153"/>
        <end position="171"/>
    </location>
</feature>
<dbReference type="Pfam" id="PF04647">
    <property type="entry name" value="AgrB"/>
    <property type="match status" value="1"/>
</dbReference>
<evidence type="ECO:0000313" key="10">
    <source>
        <dbReference type="Proteomes" id="UP000244910"/>
    </source>
</evidence>
<dbReference type="OrthoDB" id="2854767at2"/>
<gene>
    <name evidence="9" type="ORF">B9W14_08690</name>
</gene>
<dbReference type="GO" id="GO:0016020">
    <property type="term" value="C:membrane"/>
    <property type="evidence" value="ECO:0007669"/>
    <property type="project" value="InterPro"/>
</dbReference>
<dbReference type="InterPro" id="IPR006741">
    <property type="entry name" value="AgrB"/>
</dbReference>
<sequence length="221" mass="24735">MSLIERISVKIGKNAKVFLNVDEDKEQIIVYGAINLLQTIFAISWVIIAGLFFGVLCEALLFSITVSILRKYSGGAHASSPSHCIIIGTILAVASGIFIDKILFKINMLTAILISTACIVFAFIIVAKNAPVDSIKKPITNIELKKQFKKKSIIVLFIFSLIITILSVLSTKYLKLYYIKFIESIILGVLWQTITLTKNGTIFLSKVDFFLEHIYRKEQIL</sequence>
<evidence type="ECO:0000256" key="1">
    <source>
        <dbReference type="ARBA" id="ARBA00022475"/>
    </source>
</evidence>
<keyword evidence="2" id="KW-0673">Quorum sensing</keyword>
<evidence type="ECO:0000313" key="9">
    <source>
        <dbReference type="EMBL" id="AWI04566.1"/>
    </source>
</evidence>
<dbReference type="GO" id="GO:0008233">
    <property type="term" value="F:peptidase activity"/>
    <property type="evidence" value="ECO:0007669"/>
    <property type="project" value="UniProtKB-KW"/>
</dbReference>
<evidence type="ECO:0000256" key="4">
    <source>
        <dbReference type="ARBA" id="ARBA00022692"/>
    </source>
</evidence>
<dbReference type="AlphaFoldDB" id="A0A2U8DP76"/>
<dbReference type="GO" id="GO:0006508">
    <property type="term" value="P:proteolysis"/>
    <property type="evidence" value="ECO:0007669"/>
    <property type="project" value="UniProtKB-KW"/>
</dbReference>